<dbReference type="Pfam" id="PF00190">
    <property type="entry name" value="Cupin_1"/>
    <property type="match status" value="1"/>
</dbReference>
<gene>
    <name evidence="3" type="ORF">U9M48_007317</name>
</gene>
<dbReference type="InterPro" id="IPR011051">
    <property type="entry name" value="RmlC_Cupin_sf"/>
</dbReference>
<feature type="region of interest" description="Disordered" evidence="1">
    <location>
        <begin position="53"/>
        <end position="74"/>
    </location>
</feature>
<feature type="domain" description="Cupin type-1" evidence="2">
    <location>
        <begin position="141"/>
        <end position="290"/>
    </location>
</feature>
<evidence type="ECO:0000313" key="4">
    <source>
        <dbReference type="Proteomes" id="UP001341281"/>
    </source>
</evidence>
<keyword evidence="4" id="KW-1185">Reference proteome</keyword>
<reference evidence="3 4" key="1">
    <citation type="submission" date="2024-02" db="EMBL/GenBank/DDBJ databases">
        <title>High-quality chromosome-scale genome assembly of Pensacola bahiagrass (Paspalum notatum Flugge var. saurae).</title>
        <authorList>
            <person name="Vega J.M."/>
            <person name="Podio M."/>
            <person name="Orjuela J."/>
            <person name="Siena L.A."/>
            <person name="Pessino S.C."/>
            <person name="Combes M.C."/>
            <person name="Mariac C."/>
            <person name="Albertini E."/>
            <person name="Pupilli F."/>
            <person name="Ortiz J.P.A."/>
            <person name="Leblanc O."/>
        </authorList>
    </citation>
    <scope>NUCLEOTIDE SEQUENCE [LARGE SCALE GENOMIC DNA]</scope>
    <source>
        <strain evidence="3">R1</strain>
        <tissue evidence="3">Leaf</tissue>
    </source>
</reference>
<dbReference type="InterPro" id="IPR014710">
    <property type="entry name" value="RmlC-like_jellyroll"/>
</dbReference>
<dbReference type="SMART" id="SM00835">
    <property type="entry name" value="Cupin_1"/>
    <property type="match status" value="1"/>
</dbReference>
<name>A0AAQ3PWG0_PASNO</name>
<feature type="region of interest" description="Disordered" evidence="1">
    <location>
        <begin position="300"/>
        <end position="339"/>
    </location>
</feature>
<evidence type="ECO:0000259" key="2">
    <source>
        <dbReference type="SMART" id="SM00835"/>
    </source>
</evidence>
<dbReference type="Gene3D" id="2.60.120.10">
    <property type="entry name" value="Jelly Rolls"/>
    <property type="match status" value="1"/>
</dbReference>
<dbReference type="PANTHER" id="PTHR31189:SF2">
    <property type="entry name" value="RMLC-LIKE CUPINS SUPERFAMILY PROTEIN"/>
    <property type="match status" value="1"/>
</dbReference>
<sequence length="339" mass="36715">MQPFYIGGAGHAASVLAGFEPKTLVVAFNDTYDDLAGILRAHTGGPIVYYTTEPGSGGKEERAAQSEGNGVRDRKARCKGAAASLRAAGRGEEDDDECGGSDARPTWSWRKLVNRFFGGAAGGVAAEANKKKKGAGAPEPYNLYDSKPGFRNTYGWTIAVDKHQYEPLKHSDIGVYLVNLTAGSMLAPHVNPRATEYGVVLGGEGKIQVVFPNGSLAMSAVVRAGDVFWIPRYFPFCQVASRGGAFEFFGFTTSARRNRPQFLVGATSVLRTMLGPELAAGFDTREKDFRKLVRAQNESLILPSFPEHGEEEEKHGEKGRKEQEQEPLPLSIEQVVAKE</sequence>
<feature type="compositionally biased region" description="Basic and acidic residues" evidence="1">
    <location>
        <begin position="307"/>
        <end position="324"/>
    </location>
</feature>
<dbReference type="Proteomes" id="UP001341281">
    <property type="component" value="Chromosome 02"/>
</dbReference>
<dbReference type="InterPro" id="IPR050253">
    <property type="entry name" value="Seed_Storage-Functional"/>
</dbReference>
<dbReference type="SUPFAM" id="SSF51182">
    <property type="entry name" value="RmlC-like cupins"/>
    <property type="match status" value="1"/>
</dbReference>
<dbReference type="CDD" id="cd02245">
    <property type="entry name" value="cupin_7S_vicilin-like_C"/>
    <property type="match status" value="1"/>
</dbReference>
<organism evidence="3 4">
    <name type="scientific">Paspalum notatum var. saurae</name>
    <dbReference type="NCBI Taxonomy" id="547442"/>
    <lineage>
        <taxon>Eukaryota</taxon>
        <taxon>Viridiplantae</taxon>
        <taxon>Streptophyta</taxon>
        <taxon>Embryophyta</taxon>
        <taxon>Tracheophyta</taxon>
        <taxon>Spermatophyta</taxon>
        <taxon>Magnoliopsida</taxon>
        <taxon>Liliopsida</taxon>
        <taxon>Poales</taxon>
        <taxon>Poaceae</taxon>
        <taxon>PACMAD clade</taxon>
        <taxon>Panicoideae</taxon>
        <taxon>Andropogonodae</taxon>
        <taxon>Paspaleae</taxon>
        <taxon>Paspalinae</taxon>
        <taxon>Paspalum</taxon>
    </lineage>
</organism>
<dbReference type="AlphaFoldDB" id="A0AAQ3PWG0"/>
<evidence type="ECO:0000313" key="3">
    <source>
        <dbReference type="EMBL" id="WVZ56844.1"/>
    </source>
</evidence>
<dbReference type="EMBL" id="CP144746">
    <property type="protein sequence ID" value="WVZ56844.1"/>
    <property type="molecule type" value="Genomic_DNA"/>
</dbReference>
<evidence type="ECO:0000256" key="1">
    <source>
        <dbReference type="SAM" id="MobiDB-lite"/>
    </source>
</evidence>
<dbReference type="PANTHER" id="PTHR31189">
    <property type="entry name" value="OS03G0336100 PROTEIN-RELATED"/>
    <property type="match status" value="1"/>
</dbReference>
<protein>
    <recommendedName>
        <fullName evidence="2">Cupin type-1 domain-containing protein</fullName>
    </recommendedName>
</protein>
<accession>A0AAQ3PWG0</accession>
<dbReference type="InterPro" id="IPR006045">
    <property type="entry name" value="Cupin_1"/>
</dbReference>
<proteinExistence type="predicted"/>